<protein>
    <submittedName>
        <fullName evidence="1">Uncharacterized protein</fullName>
    </submittedName>
</protein>
<organism evidence="1 2">
    <name type="scientific">Liparis tanakae</name>
    <name type="common">Tanaka's snailfish</name>
    <dbReference type="NCBI Taxonomy" id="230148"/>
    <lineage>
        <taxon>Eukaryota</taxon>
        <taxon>Metazoa</taxon>
        <taxon>Chordata</taxon>
        <taxon>Craniata</taxon>
        <taxon>Vertebrata</taxon>
        <taxon>Euteleostomi</taxon>
        <taxon>Actinopterygii</taxon>
        <taxon>Neopterygii</taxon>
        <taxon>Teleostei</taxon>
        <taxon>Neoteleostei</taxon>
        <taxon>Acanthomorphata</taxon>
        <taxon>Eupercaria</taxon>
        <taxon>Perciformes</taxon>
        <taxon>Cottioidei</taxon>
        <taxon>Cottales</taxon>
        <taxon>Liparidae</taxon>
        <taxon>Liparis</taxon>
    </lineage>
</organism>
<evidence type="ECO:0000313" key="2">
    <source>
        <dbReference type="Proteomes" id="UP000314294"/>
    </source>
</evidence>
<evidence type="ECO:0000313" key="1">
    <source>
        <dbReference type="EMBL" id="TNN53217.1"/>
    </source>
</evidence>
<proteinExistence type="predicted"/>
<comment type="caution">
    <text evidence="1">The sequence shown here is derived from an EMBL/GenBank/DDBJ whole genome shotgun (WGS) entry which is preliminary data.</text>
</comment>
<dbReference type="Proteomes" id="UP000314294">
    <property type="component" value="Unassembled WGS sequence"/>
</dbReference>
<name>A0A4Z2GI82_9TELE</name>
<dbReference type="EMBL" id="SRLO01000522">
    <property type="protein sequence ID" value="TNN53217.1"/>
    <property type="molecule type" value="Genomic_DNA"/>
</dbReference>
<dbReference type="AlphaFoldDB" id="A0A4Z2GI82"/>
<keyword evidence="2" id="KW-1185">Reference proteome</keyword>
<gene>
    <name evidence="1" type="ORF">EYF80_036578</name>
</gene>
<sequence>MVLTNFRDSFSSATRRLNIVSCADQSRSSWNTERADLCLATCSTHRAGDYVLGSWRGRRVTGGGGKPPPRPLLLVQGTAPDGSYVMERC</sequence>
<accession>A0A4Z2GI82</accession>
<reference evidence="1 2" key="1">
    <citation type="submission" date="2019-03" db="EMBL/GenBank/DDBJ databases">
        <title>First draft genome of Liparis tanakae, snailfish: a comprehensive survey of snailfish specific genes.</title>
        <authorList>
            <person name="Kim W."/>
            <person name="Song I."/>
            <person name="Jeong J.-H."/>
            <person name="Kim D."/>
            <person name="Kim S."/>
            <person name="Ryu S."/>
            <person name="Song J.Y."/>
            <person name="Lee S.K."/>
        </authorList>
    </citation>
    <scope>NUCLEOTIDE SEQUENCE [LARGE SCALE GENOMIC DNA]</scope>
    <source>
        <tissue evidence="1">Muscle</tissue>
    </source>
</reference>